<evidence type="ECO:0000256" key="1">
    <source>
        <dbReference type="SAM" id="Phobius"/>
    </source>
</evidence>
<dbReference type="KEGG" id="hyf:DTO96_100625"/>
<dbReference type="Proteomes" id="UP000252182">
    <property type="component" value="Chromosome"/>
</dbReference>
<evidence type="ECO:0000313" key="2">
    <source>
        <dbReference type="EMBL" id="AXF84909.1"/>
    </source>
</evidence>
<keyword evidence="1" id="KW-0812">Transmembrane</keyword>
<reference evidence="3" key="1">
    <citation type="submission" date="2018-07" db="EMBL/GenBank/DDBJ databases">
        <authorList>
            <person name="Kim H."/>
        </authorList>
    </citation>
    <scope>NUCLEOTIDE SEQUENCE [LARGE SCALE GENOMIC DNA]</scope>
    <source>
        <strain evidence="3">F02</strain>
    </source>
</reference>
<organism evidence="2 3">
    <name type="scientific">Ephemeroptericola cinctiostellae</name>
    <dbReference type="NCBI Taxonomy" id="2268024"/>
    <lineage>
        <taxon>Bacteria</taxon>
        <taxon>Pseudomonadati</taxon>
        <taxon>Pseudomonadota</taxon>
        <taxon>Betaproteobacteria</taxon>
        <taxon>Burkholderiales</taxon>
        <taxon>Burkholderiaceae</taxon>
        <taxon>Ephemeroptericola</taxon>
    </lineage>
</organism>
<dbReference type="Pfam" id="PF11162">
    <property type="entry name" value="DUF2946"/>
    <property type="match status" value="1"/>
</dbReference>
<evidence type="ECO:0000313" key="3">
    <source>
        <dbReference type="Proteomes" id="UP000252182"/>
    </source>
</evidence>
<evidence type="ECO:0008006" key="4">
    <source>
        <dbReference type="Google" id="ProtNLM"/>
    </source>
</evidence>
<feature type="transmembrane region" description="Helical" evidence="1">
    <location>
        <begin position="12"/>
        <end position="31"/>
    </location>
</feature>
<gene>
    <name evidence="2" type="ORF">DTO96_100625</name>
</gene>
<keyword evidence="1" id="KW-0472">Membrane</keyword>
<feature type="transmembrane region" description="Helical" evidence="1">
    <location>
        <begin position="88"/>
        <end position="107"/>
    </location>
</feature>
<protein>
    <recommendedName>
        <fullName evidence="4">DUF2946 domain-containing protein</fullName>
    </recommendedName>
</protein>
<dbReference type="EMBL" id="CP031124">
    <property type="protein sequence ID" value="AXF84909.1"/>
    <property type="molecule type" value="Genomic_DNA"/>
</dbReference>
<sequence>MLARPQLLFKQALSVFFLLLMISSSLLPAHFSRRSSGHWVDVCTQQGVTHVWHSDSPQASTTKGSAITAPALNDGLHTQWSFDCPWCLFSLPALSLLIAFWFFMAALRQPLTPQCPVRQSFMPHHWRWPDPRAPPIQLV</sequence>
<dbReference type="InterPro" id="IPR021333">
    <property type="entry name" value="DUF2946"/>
</dbReference>
<dbReference type="RefSeq" id="WP_114562161.1">
    <property type="nucleotide sequence ID" value="NZ_CP031124.1"/>
</dbReference>
<keyword evidence="3" id="KW-1185">Reference proteome</keyword>
<dbReference type="AlphaFoldDB" id="A0A345D971"/>
<dbReference type="OrthoDB" id="9142633at2"/>
<proteinExistence type="predicted"/>
<name>A0A345D971_9BURK</name>
<keyword evidence="1" id="KW-1133">Transmembrane helix</keyword>
<accession>A0A345D971</accession>